<dbReference type="AlphaFoldDB" id="A0A1R3JZM3"/>
<dbReference type="Gene3D" id="2.30.30.140">
    <property type="match status" value="1"/>
</dbReference>
<feature type="region of interest" description="Disordered" evidence="1">
    <location>
        <begin position="789"/>
        <end position="830"/>
    </location>
</feature>
<dbReference type="Proteomes" id="UP000188268">
    <property type="component" value="Unassembled WGS sequence"/>
</dbReference>
<feature type="region of interest" description="Disordered" evidence="1">
    <location>
        <begin position="722"/>
        <end position="743"/>
    </location>
</feature>
<dbReference type="InterPro" id="IPR052657">
    <property type="entry name" value="PDP_family_Arabidopsis"/>
</dbReference>
<protein>
    <submittedName>
        <fullName evidence="3">Tudor/PWWP/MBT superfamily protein</fullName>
    </submittedName>
</protein>
<accession>A0A1R3JZM3</accession>
<dbReference type="PANTHER" id="PTHR10688:SF6">
    <property type="entry name" value="SERINE_THREONINE-KINASE ATM"/>
    <property type="match status" value="1"/>
</dbReference>
<feature type="compositionally biased region" description="Polar residues" evidence="1">
    <location>
        <begin position="624"/>
        <end position="633"/>
    </location>
</feature>
<dbReference type="PROSITE" id="PS50812">
    <property type="entry name" value="PWWP"/>
    <property type="match status" value="1"/>
</dbReference>
<proteinExistence type="predicted"/>
<dbReference type="InterPro" id="IPR000313">
    <property type="entry name" value="PWWP_dom"/>
</dbReference>
<name>A0A1R3JZM3_COCAP</name>
<dbReference type="CDD" id="cd05162">
    <property type="entry name" value="PWWP"/>
    <property type="match status" value="1"/>
</dbReference>
<comment type="caution">
    <text evidence="3">The sequence shown here is derived from an EMBL/GenBank/DDBJ whole genome shotgun (WGS) entry which is preliminary data.</text>
</comment>
<sequence>MEDPKTPETLEAKNPDLELIEETSEAVELFTLSETSNELGSILGLQLQDYSPAVGGDGLAMDVKEKVVSVVETEEGCLVDDGDGVDGKQEDQMGVLVAPDERLEESVDGGSEDNVVVEPVRDEGMKEDDGLVISEVDSVKKIHVSGDNISLYVDFTGPLNEVNGAGLMVSKEEFREAGNGELITNRQEHKFNVGDIVWVRTKSQSWWPGKIFDPSDAPEYALEGDQPSFWLVGYFGISHVAWCPPSQLKPFHVDFVQMTGQNNARSFLGAVEKAIDDFRKRLELEMTCSCVLKENKFSASDSTIKGGSIPEAKFGELGGFSAAQFEPAKFLCQLKNLAQVVSWPGMLEFTAIQTCLSAFYRSIGHCQLPMRQLWTYDADNASSGPMGGRNINVGLVKNLGETVGSLPENCGDSVAGVLSEPASSSRKRKGKTYFEVRDSSIHIEGPDQGICVSSVENGKDNSELKNEKCFDLRERKKSKYLSYPYVNWENKGLSETEDPNALIVSYEGVYEFTGSPSVLRSSAKKFQQEWYRKFIRGNGTAYPELASTSSAELLSELQFVAVDCLLPTESTNFGLIEWFFSRFRISKYHDESIYEMYCKKMVNQKETTATDPCLSGNDPHEMKSTSAPLTSPENKMKRKKKLANSGETKIKTLSGLSDVTMNYAACSLSVKEFQAMASAAPNGKQTVAGEQTTQATNIPDLNGNGAIPIPLAEDLKVMSHITSEPRKRKRKRSASEQSETKIVPSAFDANGNIAGSTSLLDLPARGPHSIIKVPEQNVGLPDSSGNCVPPTRPDMGSFATESKPGPKKRGRKPKAPSGFQNPVLTAGIPDLNGTTTESNLLGKDIQEANNVIPVVKPVPKRRRKKGEATLNIFAKYDKARANAKPLGSTLILTFAPGISIPTKEVLVATFCKFGPLKESELQILNDSSTAQVVFVRNEDAGKAVQSLEKSNPFGATLIKYHLQHDTTRTTQPLEGFGALGKLSGAVPHVGDAPPIDFIRQNLEMMTSMLEKSGDNLSPEMKEKLESEIKGLLQKVSSLPNSSS</sequence>
<evidence type="ECO:0000259" key="2">
    <source>
        <dbReference type="PROSITE" id="PS50812"/>
    </source>
</evidence>
<evidence type="ECO:0000256" key="1">
    <source>
        <dbReference type="SAM" id="MobiDB-lite"/>
    </source>
</evidence>
<dbReference type="PANTHER" id="PTHR10688">
    <property type="entry name" value="PWWP DOMAIN-CONTAINING PROTEIN"/>
    <property type="match status" value="1"/>
</dbReference>
<dbReference type="OrthoDB" id="21615at2759"/>
<organism evidence="3 4">
    <name type="scientific">Corchorus capsularis</name>
    <name type="common">Jute</name>
    <dbReference type="NCBI Taxonomy" id="210143"/>
    <lineage>
        <taxon>Eukaryota</taxon>
        <taxon>Viridiplantae</taxon>
        <taxon>Streptophyta</taxon>
        <taxon>Embryophyta</taxon>
        <taxon>Tracheophyta</taxon>
        <taxon>Spermatophyta</taxon>
        <taxon>Magnoliopsida</taxon>
        <taxon>eudicotyledons</taxon>
        <taxon>Gunneridae</taxon>
        <taxon>Pentapetalae</taxon>
        <taxon>rosids</taxon>
        <taxon>malvids</taxon>
        <taxon>Malvales</taxon>
        <taxon>Malvaceae</taxon>
        <taxon>Grewioideae</taxon>
        <taxon>Apeibeae</taxon>
        <taxon>Corchorus</taxon>
    </lineage>
</organism>
<dbReference type="SUPFAM" id="SSF63748">
    <property type="entry name" value="Tudor/PWWP/MBT"/>
    <property type="match status" value="1"/>
</dbReference>
<feature type="region of interest" description="Disordered" evidence="1">
    <location>
        <begin position="609"/>
        <end position="644"/>
    </location>
</feature>
<dbReference type="Pfam" id="PF00855">
    <property type="entry name" value="PWWP"/>
    <property type="match status" value="1"/>
</dbReference>
<evidence type="ECO:0000313" key="4">
    <source>
        <dbReference type="Proteomes" id="UP000188268"/>
    </source>
</evidence>
<dbReference type="EMBL" id="AWWV01006674">
    <property type="protein sequence ID" value="OMP00287.1"/>
    <property type="molecule type" value="Genomic_DNA"/>
</dbReference>
<dbReference type="OMA" id="YFGSSHV"/>
<gene>
    <name evidence="3" type="ORF">CCACVL1_03406</name>
</gene>
<evidence type="ECO:0000313" key="3">
    <source>
        <dbReference type="EMBL" id="OMP00287.1"/>
    </source>
</evidence>
<feature type="compositionally biased region" description="Basic residues" evidence="1">
    <location>
        <begin position="805"/>
        <end position="814"/>
    </location>
</feature>
<keyword evidence="4" id="KW-1185">Reference proteome</keyword>
<dbReference type="SMART" id="SM00293">
    <property type="entry name" value="PWWP"/>
    <property type="match status" value="1"/>
</dbReference>
<dbReference type="Gramene" id="OMP00287">
    <property type="protein sequence ID" value="OMP00287"/>
    <property type="gene ID" value="CCACVL1_03406"/>
</dbReference>
<dbReference type="STRING" id="210143.A0A1R3JZM3"/>
<reference evidence="3 4" key="1">
    <citation type="submission" date="2013-09" db="EMBL/GenBank/DDBJ databases">
        <title>Corchorus capsularis genome sequencing.</title>
        <authorList>
            <person name="Alam M."/>
            <person name="Haque M.S."/>
            <person name="Islam M.S."/>
            <person name="Emdad E.M."/>
            <person name="Islam M.M."/>
            <person name="Ahmed B."/>
            <person name="Halim A."/>
            <person name="Hossen Q.M.M."/>
            <person name="Hossain M.Z."/>
            <person name="Ahmed R."/>
            <person name="Khan M.M."/>
            <person name="Islam R."/>
            <person name="Rashid M.M."/>
            <person name="Khan S.A."/>
            <person name="Rahman M.S."/>
            <person name="Alam M."/>
        </authorList>
    </citation>
    <scope>NUCLEOTIDE SEQUENCE [LARGE SCALE GENOMIC DNA]</scope>
    <source>
        <strain evidence="4">cv. CVL-1</strain>
        <tissue evidence="3">Whole seedling</tissue>
    </source>
</reference>
<feature type="domain" description="PWWP" evidence="2">
    <location>
        <begin position="193"/>
        <end position="254"/>
    </location>
</feature>